<dbReference type="Pfam" id="PF07992">
    <property type="entry name" value="Pyr_redox_2"/>
    <property type="match status" value="1"/>
</dbReference>
<evidence type="ECO:0000256" key="8">
    <source>
        <dbReference type="SAM" id="Phobius"/>
    </source>
</evidence>
<feature type="transmembrane region" description="Helical" evidence="8">
    <location>
        <begin position="619"/>
        <end position="643"/>
    </location>
</feature>
<evidence type="ECO:0000256" key="2">
    <source>
        <dbReference type="ARBA" id="ARBA00012637"/>
    </source>
</evidence>
<dbReference type="PANTHER" id="PTHR43706">
    <property type="entry name" value="NADH DEHYDROGENASE"/>
    <property type="match status" value="1"/>
</dbReference>
<dbReference type="EMBL" id="CP071250">
    <property type="protein sequence ID" value="UUF08197.1"/>
    <property type="molecule type" value="Genomic_DNA"/>
</dbReference>
<proteinExistence type="inferred from homology"/>
<evidence type="ECO:0000313" key="11">
    <source>
        <dbReference type="Proteomes" id="UP001058072"/>
    </source>
</evidence>
<dbReference type="PRINTS" id="PR00368">
    <property type="entry name" value="FADPNR"/>
</dbReference>
<keyword evidence="5" id="KW-0560">Oxidoreductase</keyword>
<feature type="transmembrane region" description="Helical" evidence="8">
    <location>
        <begin position="583"/>
        <end position="613"/>
    </location>
</feature>
<keyword evidence="4" id="KW-0274">FAD</keyword>
<reference evidence="10" key="1">
    <citation type="submission" date="2021-03" db="EMBL/GenBank/DDBJ databases">
        <title>Comparative Genomics and Metabolomics in the genus Turicibacter.</title>
        <authorList>
            <person name="Maki J."/>
            <person name="Looft T."/>
        </authorList>
    </citation>
    <scope>NUCLEOTIDE SEQUENCE</scope>
    <source>
        <strain evidence="10">ISU324</strain>
    </source>
</reference>
<keyword evidence="8" id="KW-0812">Transmembrane</keyword>
<dbReference type="Gene3D" id="3.50.50.100">
    <property type="match status" value="1"/>
</dbReference>
<sequence length="665" mass="73464">MKKVVVLGGGYAGVLTAKKLAKKFKKNKDVQITLIDKQSYHTMLTELHEVAAGRVNEESIRMDLKSIFAGRNVNVVLDEIKNIDFDQKVLTSNDATYEYDYLVMGTGCKPTFFGIPGSENAHQLWSYTDAVNLREHILNMFRQAALTADKEKRRELLTFVTVGAGFTGVEMAGELGEWKDELCRSFHIDKDEVTLYVVDFAPKVLPMYPDKLVRKAERRLIKLGNELVMNSAVSEIHEDKVVLNKGEKVINTRTVIWAAGIEGSDIVDQAQVEKAGRGRIVTNGHLQAKDYQDVYVVGDNIFYIPEGEERPVPQMVENAEHSAPVVAHNIAVDIKGGEYKTYKPTFHGSMVCIGSRYGVAQVGMPGMWFNLSGFFAMASKHLINLVYFVQVLGFNKIWSYLMHEFFHTKNNRSMVGGLLSNSAPVFWKFPLRVFVGFMWLQQGLSKLPKIIHDFNNVFLLPQPPKADALGAASGAVTEAVTAASGAVAEAVTAASGAVTEAVTAASGAVNEVANQVASNGGDIFTMLADLIHDFMNWIAVLPVPGFVENMVGWSMDAFFYTPDGTQFTQLASLVQGGMIFGEIIFGGMLIIGLFTPVAAIATIAMGCMIWASGMAPTEMLWYLVGGFALIGNSGMVLGLDYYVWPWLREMMKRIPLLRKWYLYVD</sequence>
<dbReference type="RefSeq" id="WP_212725023.1">
    <property type="nucleotide sequence ID" value="NZ_CP071250.1"/>
</dbReference>
<gene>
    <name evidence="10" type="ORF">J0J70_11485</name>
</gene>
<evidence type="ECO:0000256" key="7">
    <source>
        <dbReference type="ARBA" id="ARBA00047599"/>
    </source>
</evidence>
<dbReference type="GO" id="GO:0050136">
    <property type="term" value="F:NADH dehydrogenase (quinone) (non-electrogenic) activity"/>
    <property type="evidence" value="ECO:0007669"/>
    <property type="project" value="UniProtKB-EC"/>
</dbReference>
<feature type="domain" description="FAD/NAD(P)-binding" evidence="9">
    <location>
        <begin position="2"/>
        <end position="321"/>
    </location>
</feature>
<keyword evidence="6" id="KW-0520">NAD</keyword>
<dbReference type="SUPFAM" id="SSF51905">
    <property type="entry name" value="FAD/NAD(P)-binding domain"/>
    <property type="match status" value="2"/>
</dbReference>
<comment type="catalytic activity">
    <reaction evidence="7">
        <text>a quinone + NADH + H(+) = a quinol + NAD(+)</text>
        <dbReference type="Rhea" id="RHEA:46160"/>
        <dbReference type="ChEBI" id="CHEBI:15378"/>
        <dbReference type="ChEBI" id="CHEBI:24646"/>
        <dbReference type="ChEBI" id="CHEBI:57540"/>
        <dbReference type="ChEBI" id="CHEBI:57945"/>
        <dbReference type="ChEBI" id="CHEBI:132124"/>
        <dbReference type="EC" id="1.6.5.9"/>
    </reaction>
</comment>
<dbReference type="EC" id="1.6.5.9" evidence="2"/>
<keyword evidence="8" id="KW-1133">Transmembrane helix</keyword>
<evidence type="ECO:0000256" key="3">
    <source>
        <dbReference type="ARBA" id="ARBA00022630"/>
    </source>
</evidence>
<dbReference type="Proteomes" id="UP001058072">
    <property type="component" value="Chromosome"/>
</dbReference>
<keyword evidence="8" id="KW-0472">Membrane</keyword>
<evidence type="ECO:0000256" key="5">
    <source>
        <dbReference type="ARBA" id="ARBA00023002"/>
    </source>
</evidence>
<protein>
    <recommendedName>
        <fullName evidence="2">NADH:ubiquinone reductase (non-electrogenic)</fullName>
        <ecNumber evidence="2">1.6.5.9</ecNumber>
    </recommendedName>
</protein>
<accession>A0A9Q9CQQ9</accession>
<name>A0A9Q9CQQ9_9FIRM</name>
<dbReference type="InterPro" id="IPR036188">
    <property type="entry name" value="FAD/NAD-bd_sf"/>
</dbReference>
<evidence type="ECO:0000256" key="4">
    <source>
        <dbReference type="ARBA" id="ARBA00022827"/>
    </source>
</evidence>
<dbReference type="PRINTS" id="PR00411">
    <property type="entry name" value="PNDRDTASEI"/>
</dbReference>
<evidence type="ECO:0000256" key="1">
    <source>
        <dbReference type="ARBA" id="ARBA00005272"/>
    </source>
</evidence>
<dbReference type="InterPro" id="IPR045024">
    <property type="entry name" value="NDH-2"/>
</dbReference>
<keyword evidence="3" id="KW-0285">Flavoprotein</keyword>
<organism evidence="10 11">
    <name type="scientific">Turicibacter bilis</name>
    <dbReference type="NCBI Taxonomy" id="2735723"/>
    <lineage>
        <taxon>Bacteria</taxon>
        <taxon>Bacillati</taxon>
        <taxon>Bacillota</taxon>
        <taxon>Erysipelotrichia</taxon>
        <taxon>Erysipelotrichales</taxon>
        <taxon>Turicibacteraceae</taxon>
        <taxon>Turicibacter</taxon>
    </lineage>
</organism>
<dbReference type="AlphaFoldDB" id="A0A9Q9CQQ9"/>
<dbReference type="PANTHER" id="PTHR43706:SF47">
    <property type="entry name" value="EXTERNAL NADH-UBIQUINONE OXIDOREDUCTASE 1, MITOCHONDRIAL-RELATED"/>
    <property type="match status" value="1"/>
</dbReference>
<dbReference type="InterPro" id="IPR023753">
    <property type="entry name" value="FAD/NAD-binding_dom"/>
</dbReference>
<comment type="similarity">
    <text evidence="1">Belongs to the NADH dehydrogenase family.</text>
</comment>
<evidence type="ECO:0000313" key="10">
    <source>
        <dbReference type="EMBL" id="UUF08197.1"/>
    </source>
</evidence>
<evidence type="ECO:0000259" key="9">
    <source>
        <dbReference type="Pfam" id="PF07992"/>
    </source>
</evidence>
<evidence type="ECO:0000256" key="6">
    <source>
        <dbReference type="ARBA" id="ARBA00023027"/>
    </source>
</evidence>